<feature type="non-terminal residue" evidence="1">
    <location>
        <position position="66"/>
    </location>
</feature>
<protein>
    <submittedName>
        <fullName evidence="1">Uncharacterized protein</fullName>
    </submittedName>
</protein>
<name>A0ABQ9F179_TEGGR</name>
<reference evidence="1 2" key="1">
    <citation type="submission" date="2022-12" db="EMBL/GenBank/DDBJ databases">
        <title>Chromosome-level genome of Tegillarca granosa.</title>
        <authorList>
            <person name="Kim J."/>
        </authorList>
    </citation>
    <scope>NUCLEOTIDE SEQUENCE [LARGE SCALE GENOMIC DNA]</scope>
    <source>
        <strain evidence="1">Teg-2019</strain>
        <tissue evidence="1">Adductor muscle</tissue>
    </source>
</reference>
<dbReference type="EMBL" id="JARBDR010000579">
    <property type="protein sequence ID" value="KAJ8311099.1"/>
    <property type="molecule type" value="Genomic_DNA"/>
</dbReference>
<gene>
    <name evidence="1" type="ORF">KUTeg_011349</name>
</gene>
<sequence length="66" mass="7713">MYEELSFIDRCPIKDLGEFFVEEVFNTEEIAKLNIHKGRVKNFHIFDSDRILSLASVASKCFKVIM</sequence>
<evidence type="ECO:0000313" key="1">
    <source>
        <dbReference type="EMBL" id="KAJ8311099.1"/>
    </source>
</evidence>
<organism evidence="1 2">
    <name type="scientific">Tegillarca granosa</name>
    <name type="common">Malaysian cockle</name>
    <name type="synonym">Anadara granosa</name>
    <dbReference type="NCBI Taxonomy" id="220873"/>
    <lineage>
        <taxon>Eukaryota</taxon>
        <taxon>Metazoa</taxon>
        <taxon>Spiralia</taxon>
        <taxon>Lophotrochozoa</taxon>
        <taxon>Mollusca</taxon>
        <taxon>Bivalvia</taxon>
        <taxon>Autobranchia</taxon>
        <taxon>Pteriomorphia</taxon>
        <taxon>Arcoida</taxon>
        <taxon>Arcoidea</taxon>
        <taxon>Arcidae</taxon>
        <taxon>Tegillarca</taxon>
    </lineage>
</organism>
<keyword evidence="2" id="KW-1185">Reference proteome</keyword>
<accession>A0ABQ9F179</accession>
<evidence type="ECO:0000313" key="2">
    <source>
        <dbReference type="Proteomes" id="UP001217089"/>
    </source>
</evidence>
<proteinExistence type="predicted"/>
<dbReference type="Proteomes" id="UP001217089">
    <property type="component" value="Unassembled WGS sequence"/>
</dbReference>
<comment type="caution">
    <text evidence="1">The sequence shown here is derived from an EMBL/GenBank/DDBJ whole genome shotgun (WGS) entry which is preliminary data.</text>
</comment>